<gene>
    <name evidence="1" type="ORF">POPTR_010G219350v4</name>
</gene>
<dbReference type="EMBL" id="CM009299">
    <property type="protein sequence ID" value="KAI9387753.1"/>
    <property type="molecule type" value="Genomic_DNA"/>
</dbReference>
<proteinExistence type="predicted"/>
<accession>A0ACC0SET9</accession>
<evidence type="ECO:0000313" key="1">
    <source>
        <dbReference type="EMBL" id="KAI9387753.1"/>
    </source>
</evidence>
<reference evidence="1 2" key="1">
    <citation type="journal article" date="2006" name="Science">
        <title>The genome of black cottonwood, Populus trichocarpa (Torr. &amp; Gray).</title>
        <authorList>
            <person name="Tuskan G.A."/>
            <person name="Difazio S."/>
            <person name="Jansson S."/>
            <person name="Bohlmann J."/>
            <person name="Grigoriev I."/>
            <person name="Hellsten U."/>
            <person name="Putnam N."/>
            <person name="Ralph S."/>
            <person name="Rombauts S."/>
            <person name="Salamov A."/>
            <person name="Schein J."/>
            <person name="Sterck L."/>
            <person name="Aerts A."/>
            <person name="Bhalerao R.R."/>
            <person name="Bhalerao R.P."/>
            <person name="Blaudez D."/>
            <person name="Boerjan W."/>
            <person name="Brun A."/>
            <person name="Brunner A."/>
            <person name="Busov V."/>
            <person name="Campbell M."/>
            <person name="Carlson J."/>
            <person name="Chalot M."/>
            <person name="Chapman J."/>
            <person name="Chen G.L."/>
            <person name="Cooper D."/>
            <person name="Coutinho P.M."/>
            <person name="Couturier J."/>
            <person name="Covert S."/>
            <person name="Cronk Q."/>
            <person name="Cunningham R."/>
            <person name="Davis J."/>
            <person name="Degroeve S."/>
            <person name="Dejardin A."/>
            <person name="Depamphilis C."/>
            <person name="Detter J."/>
            <person name="Dirks B."/>
            <person name="Dubchak I."/>
            <person name="Duplessis S."/>
            <person name="Ehlting J."/>
            <person name="Ellis B."/>
            <person name="Gendler K."/>
            <person name="Goodstein D."/>
            <person name="Gribskov M."/>
            <person name="Grimwood J."/>
            <person name="Groover A."/>
            <person name="Gunter L."/>
            <person name="Hamberger B."/>
            <person name="Heinze B."/>
            <person name="Helariutta Y."/>
            <person name="Henrissat B."/>
            <person name="Holligan D."/>
            <person name="Holt R."/>
            <person name="Huang W."/>
            <person name="Islam-Faridi N."/>
            <person name="Jones S."/>
            <person name="Jones-Rhoades M."/>
            <person name="Jorgensen R."/>
            <person name="Joshi C."/>
            <person name="Kangasjarvi J."/>
            <person name="Karlsson J."/>
            <person name="Kelleher C."/>
            <person name="Kirkpatrick R."/>
            <person name="Kirst M."/>
            <person name="Kohler A."/>
            <person name="Kalluri U."/>
            <person name="Larimer F."/>
            <person name="Leebens-Mack J."/>
            <person name="Leple J.C."/>
            <person name="Locascio P."/>
            <person name="Lou Y."/>
            <person name="Lucas S."/>
            <person name="Martin F."/>
            <person name="Montanini B."/>
            <person name="Napoli C."/>
            <person name="Nelson D.R."/>
            <person name="Nelson C."/>
            <person name="Nieminen K."/>
            <person name="Nilsson O."/>
            <person name="Pereda V."/>
            <person name="Peter G."/>
            <person name="Philippe R."/>
            <person name="Pilate G."/>
            <person name="Poliakov A."/>
            <person name="Razumovskaya J."/>
            <person name="Richardson P."/>
            <person name="Rinaldi C."/>
            <person name="Ritland K."/>
            <person name="Rouze P."/>
            <person name="Ryaboy D."/>
            <person name="Schmutz J."/>
            <person name="Schrader J."/>
            <person name="Segerman B."/>
            <person name="Shin H."/>
            <person name="Siddiqui A."/>
            <person name="Sterky F."/>
            <person name="Terry A."/>
            <person name="Tsai C.J."/>
            <person name="Uberbacher E."/>
            <person name="Unneberg P."/>
            <person name="Vahala J."/>
            <person name="Wall K."/>
            <person name="Wessler S."/>
            <person name="Yang G."/>
            <person name="Yin T."/>
            <person name="Douglas C."/>
            <person name="Marra M."/>
            <person name="Sandberg G."/>
            <person name="Van de Peer Y."/>
            <person name="Rokhsar D."/>
        </authorList>
    </citation>
    <scope>NUCLEOTIDE SEQUENCE [LARGE SCALE GENOMIC DNA]</scope>
    <source>
        <strain evidence="2">cv. Nisqually</strain>
    </source>
</reference>
<protein>
    <submittedName>
        <fullName evidence="1">Uncharacterized protein</fullName>
    </submittedName>
</protein>
<keyword evidence="2" id="KW-1185">Reference proteome</keyword>
<dbReference type="Proteomes" id="UP000006729">
    <property type="component" value="Chromosome 10"/>
</dbReference>
<sequence length="100" mass="11403">MEKRRFCSRSTSMEHQWATAFTILISLLLLKGWGNVRGSMEHLREIRPRCHGGDGLQPTGARRWKLLELVAEQFAATRPFFLIPSITTCFSHSNMSSPNV</sequence>
<name>A0ACC0SET9_POPTR</name>
<evidence type="ECO:0000313" key="2">
    <source>
        <dbReference type="Proteomes" id="UP000006729"/>
    </source>
</evidence>
<comment type="caution">
    <text evidence="1">The sequence shown here is derived from an EMBL/GenBank/DDBJ whole genome shotgun (WGS) entry which is preliminary data.</text>
</comment>
<organism evidence="1 2">
    <name type="scientific">Populus trichocarpa</name>
    <name type="common">Western balsam poplar</name>
    <name type="synonym">Populus balsamifera subsp. trichocarpa</name>
    <dbReference type="NCBI Taxonomy" id="3694"/>
    <lineage>
        <taxon>Eukaryota</taxon>
        <taxon>Viridiplantae</taxon>
        <taxon>Streptophyta</taxon>
        <taxon>Embryophyta</taxon>
        <taxon>Tracheophyta</taxon>
        <taxon>Spermatophyta</taxon>
        <taxon>Magnoliopsida</taxon>
        <taxon>eudicotyledons</taxon>
        <taxon>Gunneridae</taxon>
        <taxon>Pentapetalae</taxon>
        <taxon>rosids</taxon>
        <taxon>fabids</taxon>
        <taxon>Malpighiales</taxon>
        <taxon>Salicaceae</taxon>
        <taxon>Saliceae</taxon>
        <taxon>Populus</taxon>
    </lineage>
</organism>